<sequence>MESLPVAFHTSTASKNGIPKKVYIPSSGVKMYVNFMKYWNVEVSWSFSTINSSRPLFSLIKLVEVKAYIKVRFISNLLLLFTTKEIT</sequence>
<evidence type="ECO:0000313" key="1">
    <source>
        <dbReference type="EMBL" id="RCN44857.1"/>
    </source>
</evidence>
<proteinExistence type="predicted"/>
<accession>A0A368GPK9</accession>
<reference evidence="1 2" key="1">
    <citation type="submission" date="2014-10" db="EMBL/GenBank/DDBJ databases">
        <title>Draft genome of the hookworm Ancylostoma caninum.</title>
        <authorList>
            <person name="Mitreva M."/>
        </authorList>
    </citation>
    <scope>NUCLEOTIDE SEQUENCE [LARGE SCALE GENOMIC DNA]</scope>
    <source>
        <strain evidence="1 2">Baltimore</strain>
    </source>
</reference>
<dbReference type="AlphaFoldDB" id="A0A368GPK9"/>
<organism evidence="1 2">
    <name type="scientific">Ancylostoma caninum</name>
    <name type="common">Dog hookworm</name>
    <dbReference type="NCBI Taxonomy" id="29170"/>
    <lineage>
        <taxon>Eukaryota</taxon>
        <taxon>Metazoa</taxon>
        <taxon>Ecdysozoa</taxon>
        <taxon>Nematoda</taxon>
        <taxon>Chromadorea</taxon>
        <taxon>Rhabditida</taxon>
        <taxon>Rhabditina</taxon>
        <taxon>Rhabditomorpha</taxon>
        <taxon>Strongyloidea</taxon>
        <taxon>Ancylostomatidae</taxon>
        <taxon>Ancylostomatinae</taxon>
        <taxon>Ancylostoma</taxon>
    </lineage>
</organism>
<protein>
    <submittedName>
        <fullName evidence="1">Uncharacterized protein</fullName>
    </submittedName>
</protein>
<keyword evidence="2" id="KW-1185">Reference proteome</keyword>
<comment type="caution">
    <text evidence="1">The sequence shown here is derived from an EMBL/GenBank/DDBJ whole genome shotgun (WGS) entry which is preliminary data.</text>
</comment>
<gene>
    <name evidence="1" type="ORF">ANCCAN_09139</name>
</gene>
<dbReference type="Proteomes" id="UP000252519">
    <property type="component" value="Unassembled WGS sequence"/>
</dbReference>
<name>A0A368GPK9_ANCCA</name>
<dbReference type="EMBL" id="JOJR01000118">
    <property type="protein sequence ID" value="RCN44857.1"/>
    <property type="molecule type" value="Genomic_DNA"/>
</dbReference>
<evidence type="ECO:0000313" key="2">
    <source>
        <dbReference type="Proteomes" id="UP000252519"/>
    </source>
</evidence>